<keyword evidence="2" id="KW-1185">Reference proteome</keyword>
<proteinExistence type="predicted"/>
<feature type="non-terminal residue" evidence="1">
    <location>
        <position position="1"/>
    </location>
</feature>
<comment type="caution">
    <text evidence="1">The sequence shown here is derived from an EMBL/GenBank/DDBJ whole genome shotgun (WGS) entry which is preliminary data.</text>
</comment>
<evidence type="ECO:0000313" key="1">
    <source>
        <dbReference type="EMBL" id="MEQ2266524.1"/>
    </source>
</evidence>
<gene>
    <name evidence="1" type="ORF">XENORESO_008948</name>
</gene>
<accession>A0ABV0WAK2</accession>
<sequence>LSHGPIPRLRCLCGAAAADIKTAAMREQPKLLEPSERRKASRNPPQVTVHLCSVFWSARDTWSLTELSRLFPQHPSPRSGTRSLP</sequence>
<dbReference type="EMBL" id="JAHRIM010040320">
    <property type="protein sequence ID" value="MEQ2266524.1"/>
    <property type="molecule type" value="Genomic_DNA"/>
</dbReference>
<protein>
    <submittedName>
        <fullName evidence="1">Uncharacterized protein</fullName>
    </submittedName>
</protein>
<dbReference type="Proteomes" id="UP001444071">
    <property type="component" value="Unassembled WGS sequence"/>
</dbReference>
<evidence type="ECO:0000313" key="2">
    <source>
        <dbReference type="Proteomes" id="UP001444071"/>
    </source>
</evidence>
<reference evidence="1 2" key="1">
    <citation type="submission" date="2021-06" db="EMBL/GenBank/DDBJ databases">
        <authorList>
            <person name="Palmer J.M."/>
        </authorList>
    </citation>
    <scope>NUCLEOTIDE SEQUENCE [LARGE SCALE GENOMIC DNA]</scope>
    <source>
        <strain evidence="1 2">XR_2019</strain>
        <tissue evidence="1">Muscle</tissue>
    </source>
</reference>
<name>A0ABV0WAK2_9TELE</name>
<organism evidence="1 2">
    <name type="scientific">Xenotaenia resolanae</name>
    <dbReference type="NCBI Taxonomy" id="208358"/>
    <lineage>
        <taxon>Eukaryota</taxon>
        <taxon>Metazoa</taxon>
        <taxon>Chordata</taxon>
        <taxon>Craniata</taxon>
        <taxon>Vertebrata</taxon>
        <taxon>Euteleostomi</taxon>
        <taxon>Actinopterygii</taxon>
        <taxon>Neopterygii</taxon>
        <taxon>Teleostei</taxon>
        <taxon>Neoteleostei</taxon>
        <taxon>Acanthomorphata</taxon>
        <taxon>Ovalentaria</taxon>
        <taxon>Atherinomorphae</taxon>
        <taxon>Cyprinodontiformes</taxon>
        <taxon>Goodeidae</taxon>
        <taxon>Xenotaenia</taxon>
    </lineage>
</organism>